<evidence type="ECO:0000313" key="2">
    <source>
        <dbReference type="Proteomes" id="UP000271098"/>
    </source>
</evidence>
<sequence length="56" mass="6379">MANDAWDEIMSVHSARKPVPSEKDSFVNVLGLRPTREKRAAICGKYLFPARLHKKL</sequence>
<dbReference type="AlphaFoldDB" id="A0A183F1R7"/>
<dbReference type="OrthoDB" id="5872223at2759"/>
<evidence type="ECO:0000313" key="1">
    <source>
        <dbReference type="EMBL" id="VDN50027.1"/>
    </source>
</evidence>
<dbReference type="WBParaSite" id="GPUH_0002718801-mRNA-1">
    <property type="protein sequence ID" value="GPUH_0002718801-mRNA-1"/>
    <property type="gene ID" value="GPUH_0002718801"/>
</dbReference>
<reference evidence="1 2" key="2">
    <citation type="submission" date="2018-11" db="EMBL/GenBank/DDBJ databases">
        <authorList>
            <consortium name="Pathogen Informatics"/>
        </authorList>
    </citation>
    <scope>NUCLEOTIDE SEQUENCE [LARGE SCALE GENOMIC DNA]</scope>
</reference>
<evidence type="ECO:0000313" key="3">
    <source>
        <dbReference type="WBParaSite" id="GPUH_0002718801-mRNA-1"/>
    </source>
</evidence>
<gene>
    <name evidence="1" type="ORF">GPUH_LOCUS27158</name>
</gene>
<organism evidence="3">
    <name type="scientific">Gongylonema pulchrum</name>
    <dbReference type="NCBI Taxonomy" id="637853"/>
    <lineage>
        <taxon>Eukaryota</taxon>
        <taxon>Metazoa</taxon>
        <taxon>Ecdysozoa</taxon>
        <taxon>Nematoda</taxon>
        <taxon>Chromadorea</taxon>
        <taxon>Rhabditida</taxon>
        <taxon>Spirurina</taxon>
        <taxon>Spiruromorpha</taxon>
        <taxon>Spiruroidea</taxon>
        <taxon>Gongylonematidae</taxon>
        <taxon>Gongylonema</taxon>
    </lineage>
</organism>
<protein>
    <submittedName>
        <fullName evidence="3">Transposase</fullName>
    </submittedName>
</protein>
<accession>A0A183F1R7</accession>
<reference evidence="3" key="1">
    <citation type="submission" date="2016-06" db="UniProtKB">
        <authorList>
            <consortium name="WormBaseParasite"/>
        </authorList>
    </citation>
    <scope>IDENTIFICATION</scope>
</reference>
<name>A0A183F1R7_9BILA</name>
<keyword evidence="2" id="KW-1185">Reference proteome</keyword>
<dbReference type="Proteomes" id="UP000271098">
    <property type="component" value="Unassembled WGS sequence"/>
</dbReference>
<dbReference type="EMBL" id="UYRT01120647">
    <property type="protein sequence ID" value="VDN50027.1"/>
    <property type="molecule type" value="Genomic_DNA"/>
</dbReference>
<proteinExistence type="predicted"/>